<evidence type="ECO:0000256" key="2">
    <source>
        <dbReference type="SAM" id="MobiDB-lite"/>
    </source>
</evidence>
<dbReference type="OrthoDB" id="9985637at2759"/>
<dbReference type="Proteomes" id="UP000198372">
    <property type="component" value="Unassembled WGS sequence"/>
</dbReference>
<dbReference type="STRING" id="269621.A0A238FJ45"/>
<name>A0A238FJ45_9BASI</name>
<reference evidence="5" key="1">
    <citation type="submission" date="2016-09" db="EMBL/GenBank/DDBJ databases">
        <authorList>
            <person name="Jeantristanb JTB J.-T."/>
            <person name="Ricardo R."/>
        </authorList>
    </citation>
    <scope>NUCLEOTIDE SEQUENCE [LARGE SCALE GENOMIC DNA]</scope>
</reference>
<feature type="region of interest" description="Disordered" evidence="2">
    <location>
        <begin position="74"/>
        <end position="116"/>
    </location>
</feature>
<sequence>MVRESYLEYGHLKINKLELMMLPSPCRQSSSTQVPPQVDATLSRLTANKNVKGVMILRRPLGIILRTAGPLFPASTSSTSAAAPSTTTTNAADTSTQDASRNSETSPAEEETHSTNDQVALSYARLGHNLVETVGEEVKAVDQDDDLRFLRVRTQKHEIMVTPDPEFILIVVQDPSA</sequence>
<feature type="compositionally biased region" description="Low complexity" evidence="2">
    <location>
        <begin position="74"/>
        <end position="100"/>
    </location>
</feature>
<dbReference type="PANTHER" id="PTHR10779">
    <property type="entry name" value="DYNEIN LIGHT CHAIN ROADBLOCK"/>
    <property type="match status" value="1"/>
</dbReference>
<dbReference type="SUPFAM" id="SSF103196">
    <property type="entry name" value="Roadblock/LC7 domain"/>
    <property type="match status" value="1"/>
</dbReference>
<evidence type="ECO:0000313" key="4">
    <source>
        <dbReference type="EMBL" id="SCV72023.1"/>
    </source>
</evidence>
<dbReference type="InterPro" id="IPR004942">
    <property type="entry name" value="Roadblock/LAMTOR2_dom"/>
</dbReference>
<evidence type="ECO:0000259" key="3">
    <source>
        <dbReference type="SMART" id="SM00960"/>
    </source>
</evidence>
<keyword evidence="5" id="KW-1185">Reference proteome</keyword>
<gene>
    <name evidence="4" type="ORF">BQ2448_4717</name>
</gene>
<comment type="similarity">
    <text evidence="1">Belongs to the GAMAD family.</text>
</comment>
<accession>A0A238FJ45</accession>
<dbReference type="SMART" id="SM00960">
    <property type="entry name" value="Robl_LC7"/>
    <property type="match status" value="1"/>
</dbReference>
<dbReference type="EMBL" id="FMSP01000008">
    <property type="protein sequence ID" value="SCV72023.1"/>
    <property type="molecule type" value="Genomic_DNA"/>
</dbReference>
<evidence type="ECO:0000313" key="5">
    <source>
        <dbReference type="Proteomes" id="UP000198372"/>
    </source>
</evidence>
<dbReference type="Pfam" id="PF03259">
    <property type="entry name" value="Robl_LC7"/>
    <property type="match status" value="1"/>
</dbReference>
<protein>
    <submittedName>
        <fullName evidence="4">BQ2448_4717 protein</fullName>
    </submittedName>
</protein>
<evidence type="ECO:0000256" key="1">
    <source>
        <dbReference type="ARBA" id="ARBA00007191"/>
    </source>
</evidence>
<dbReference type="AlphaFoldDB" id="A0A238FJ45"/>
<proteinExistence type="inferred from homology"/>
<feature type="domain" description="Roadblock/LAMTOR2" evidence="3">
    <location>
        <begin position="38"/>
        <end position="173"/>
    </location>
</feature>
<dbReference type="Gene3D" id="3.30.450.30">
    <property type="entry name" value="Dynein light chain 2a, cytoplasmic"/>
    <property type="match status" value="1"/>
</dbReference>
<organism evidence="4 5">
    <name type="scientific">Microbotryum intermedium</name>
    <dbReference type="NCBI Taxonomy" id="269621"/>
    <lineage>
        <taxon>Eukaryota</taxon>
        <taxon>Fungi</taxon>
        <taxon>Dikarya</taxon>
        <taxon>Basidiomycota</taxon>
        <taxon>Pucciniomycotina</taxon>
        <taxon>Microbotryomycetes</taxon>
        <taxon>Microbotryales</taxon>
        <taxon>Microbotryaceae</taxon>
        <taxon>Microbotryum</taxon>
    </lineage>
</organism>